<name>A0A6M3X4N3_9ZZZZ</name>
<sequence>MINMTIQLDGEILRMLDFLINQYENETNKQSDRVSMISGLIRNGYHDKKNK</sequence>
<gene>
    <name evidence="1" type="ORF">MM171A03038_0003</name>
</gene>
<reference evidence="1" key="1">
    <citation type="submission" date="2020-03" db="EMBL/GenBank/DDBJ databases">
        <title>The deep terrestrial virosphere.</title>
        <authorList>
            <person name="Holmfeldt K."/>
            <person name="Nilsson E."/>
            <person name="Simone D."/>
            <person name="Lopez-Fernandez M."/>
            <person name="Wu X."/>
            <person name="de Brujin I."/>
            <person name="Lundin D."/>
            <person name="Andersson A."/>
            <person name="Bertilsson S."/>
            <person name="Dopson M."/>
        </authorList>
    </citation>
    <scope>NUCLEOTIDE SEQUENCE</scope>
    <source>
        <strain evidence="1">MM171A03038</strain>
    </source>
</reference>
<accession>A0A6M3X4N3</accession>
<organism evidence="1">
    <name type="scientific">viral metagenome</name>
    <dbReference type="NCBI Taxonomy" id="1070528"/>
    <lineage>
        <taxon>unclassified sequences</taxon>
        <taxon>metagenomes</taxon>
        <taxon>organismal metagenomes</taxon>
    </lineage>
</organism>
<protein>
    <submittedName>
        <fullName evidence="1">Uncharacterized protein</fullName>
    </submittedName>
</protein>
<dbReference type="AlphaFoldDB" id="A0A6M3X4N3"/>
<evidence type="ECO:0000313" key="1">
    <source>
        <dbReference type="EMBL" id="QJH92609.1"/>
    </source>
</evidence>
<dbReference type="EMBL" id="MT143905">
    <property type="protein sequence ID" value="QJH92609.1"/>
    <property type="molecule type" value="Genomic_DNA"/>
</dbReference>
<proteinExistence type="predicted"/>